<comment type="caution">
    <text evidence="3">The sequence shown here is derived from an EMBL/GenBank/DDBJ whole genome shotgun (WGS) entry which is preliminary data.</text>
</comment>
<dbReference type="EMBL" id="BQNB010018935">
    <property type="protein sequence ID" value="GJT79831.1"/>
    <property type="molecule type" value="Genomic_DNA"/>
</dbReference>
<evidence type="ECO:0000259" key="2">
    <source>
        <dbReference type="Pfam" id="PF07727"/>
    </source>
</evidence>
<feature type="compositionally biased region" description="Polar residues" evidence="1">
    <location>
        <begin position="919"/>
        <end position="938"/>
    </location>
</feature>
<proteinExistence type="predicted"/>
<dbReference type="PANTHER" id="PTHR11439:SF509">
    <property type="entry name" value="RNA-DIRECTED DNA POLYMERASE"/>
    <property type="match status" value="1"/>
</dbReference>
<keyword evidence="4" id="KW-1185">Reference proteome</keyword>
<dbReference type="PANTHER" id="PTHR11439">
    <property type="entry name" value="GAG-POL-RELATED RETROTRANSPOSON"/>
    <property type="match status" value="1"/>
</dbReference>
<name>A0ABQ5GW16_9ASTR</name>
<feature type="region of interest" description="Disordered" evidence="1">
    <location>
        <begin position="288"/>
        <end position="363"/>
    </location>
</feature>
<organism evidence="3 4">
    <name type="scientific">Tanacetum coccineum</name>
    <dbReference type="NCBI Taxonomy" id="301880"/>
    <lineage>
        <taxon>Eukaryota</taxon>
        <taxon>Viridiplantae</taxon>
        <taxon>Streptophyta</taxon>
        <taxon>Embryophyta</taxon>
        <taxon>Tracheophyta</taxon>
        <taxon>Spermatophyta</taxon>
        <taxon>Magnoliopsida</taxon>
        <taxon>eudicotyledons</taxon>
        <taxon>Gunneridae</taxon>
        <taxon>Pentapetalae</taxon>
        <taxon>asterids</taxon>
        <taxon>campanulids</taxon>
        <taxon>Asterales</taxon>
        <taxon>Asteraceae</taxon>
        <taxon>Asteroideae</taxon>
        <taxon>Anthemideae</taxon>
        <taxon>Anthemidinae</taxon>
        <taxon>Tanacetum</taxon>
    </lineage>
</organism>
<feature type="compositionally biased region" description="Polar residues" evidence="1">
    <location>
        <begin position="288"/>
        <end position="299"/>
    </location>
</feature>
<reference evidence="3" key="1">
    <citation type="journal article" date="2022" name="Int. J. Mol. Sci.">
        <title>Draft Genome of Tanacetum Coccineum: Genomic Comparison of Closely Related Tanacetum-Family Plants.</title>
        <authorList>
            <person name="Yamashiro T."/>
            <person name="Shiraishi A."/>
            <person name="Nakayama K."/>
            <person name="Satake H."/>
        </authorList>
    </citation>
    <scope>NUCLEOTIDE SEQUENCE</scope>
</reference>
<dbReference type="CDD" id="cd09272">
    <property type="entry name" value="RNase_HI_RT_Ty1"/>
    <property type="match status" value="1"/>
</dbReference>
<gene>
    <name evidence="3" type="ORF">Tco_1054173</name>
</gene>
<dbReference type="Pfam" id="PF07727">
    <property type="entry name" value="RVT_2"/>
    <property type="match status" value="1"/>
</dbReference>
<evidence type="ECO:0000256" key="1">
    <source>
        <dbReference type="SAM" id="MobiDB-lite"/>
    </source>
</evidence>
<protein>
    <submittedName>
        <fullName evidence="3">Retrovirus-related pol polyprotein from transposon TNT 1-94</fullName>
    </submittedName>
</protein>
<dbReference type="InterPro" id="IPR043502">
    <property type="entry name" value="DNA/RNA_pol_sf"/>
</dbReference>
<sequence>MSNTNNNLQTQTSSVLHNDTVSSCSTSKVQEKTQLSRSRCMHSLREVKSQFKFLSETLQDFGTVPIFKRTFSQNLDLLEQHLTKDILSQTDCNTTLTKLRTTFENAFNSEFKERMQKYTRFDAQSFKVAMIFLSKQDLKGTRIKHGFKRAFMSLFGQDVDTFTSMSTMFLNVDQLHKQLDKDEFQEDGSMATFWVINRQFPKFIDSKFSLDYDSQMTEKYFVEYTRIEIKQFKDTLLQHMGNVRKSVAERMCHHRQYDRRLNKRQMQMQKSKIDTGKAVDADLVITESSGTESEVQDNSSRTRHQRQYDRRVNKRQMQTRESKVDTGKALDVDLVVTESSGTELEVQDESSRSGNDTDADDADLRPIYDEEPMAEVQLTTECNIFAIGQQHTEQPEIINEGRVDQYPEKCQVKSPMLDSSPDNQTTEYSKQYLESENILLKKTVAQFQKDFSRMEAHYEIETMNIELEHSVAKLLKENETLKKHYKDLYDSIKITRSKTIEQTTSLLANNADLKAHIQEKVFAIASLKNELRKLKGNSVDTKFAKTSVLGKPILQSLRNQSVVRKPNAFKSERPRISKPRFASQVDVKNNLSKPVTQHYLLKGRESAFAKPHHMIAFSSSRNNSKNMPRFSSNDMVHNYYLDEAKKKTQERDRISKTSVMPSTSQQNTTNGSKPKPRINNQTTRSLLVSKSSCVTLNVVPLVDHSRNSSPFLDSKHFVCATCQKCVFNANHDACITKLLKEVNSRAKVKSHKTRNSNKPVDKKSHIQKPNSLNFIESIKEARSRVQDLTSGEIIPTRKFFDSCTRKVYSEPPHGSNVDIPNIYECKQTLDVSAGKSQSMVAEKADISETIVKVDSQMMIQKNDLESLFGPMFDELLNGSTQVMSKSSVVSAADATNKRQQQNTTSSTSTTVAVDIPPLNIQTTPKTSSQAPTQAPTVTSTENIIQAETNKEYAQVEEDEFINIFSTPVQERGETSSRYVDSSNMHTFYQRHPSEHRWTKDHPLEQVIRNPSQSIRTRHQLETDGKMCMFALTVSQTEPKNIKEVMADSAWIEAMQEELYQFDRLDVWELVDRPLCKNVINMKWLWKNKRDEEQTVIRNKAHLVAKGYSQQEGIDFEESFAPVARLEAVRLFIAYVAHKSFPIYQMDVKTTFLNGPLKEEVYVNQPDGFIDPHHPDKVYHLKKALYGLKQAPRAWYDELSNFLVSKGFSKGSIDPTLFITKHEEDILLVQIYIHQSPRGIFINQAKYAQEILIKHGMTSCDSIGTPMATKHLDADVSGTPVDQTKYHSMVGALMYLTASRPDIVHATCYCARYQARPTEKHLTAVKRIFRYLKNTINMGLWYPKDTDFELTAFSDSDHAGCLDSRKSTFGGIQFLGGDKLVSWSSKKQDCTSMSSAEAEYISLSACCAQVLWLRTQLTDYGFHFEKIPMYYDSKAAIAISYNPVQHSCTKYIDVRYHFIKEQVEKGIVKLFFVGTEYQLADLFTKALSKERFKYLVRRLGMRCLTPEELEVLKNESA</sequence>
<feature type="domain" description="Reverse transcriptase Ty1/copia-type" evidence="2">
    <location>
        <begin position="1065"/>
        <end position="1232"/>
    </location>
</feature>
<dbReference type="SUPFAM" id="SSF56672">
    <property type="entry name" value="DNA/RNA polymerases"/>
    <property type="match status" value="1"/>
</dbReference>
<dbReference type="Proteomes" id="UP001151760">
    <property type="component" value="Unassembled WGS sequence"/>
</dbReference>
<feature type="compositionally biased region" description="Polar residues" evidence="1">
    <location>
        <begin position="656"/>
        <end position="679"/>
    </location>
</feature>
<dbReference type="InterPro" id="IPR013103">
    <property type="entry name" value="RVT_2"/>
</dbReference>
<evidence type="ECO:0000313" key="4">
    <source>
        <dbReference type="Proteomes" id="UP001151760"/>
    </source>
</evidence>
<feature type="region of interest" description="Disordered" evidence="1">
    <location>
        <begin position="893"/>
        <end position="938"/>
    </location>
</feature>
<feature type="region of interest" description="Disordered" evidence="1">
    <location>
        <begin position="746"/>
        <end position="766"/>
    </location>
</feature>
<feature type="region of interest" description="Disordered" evidence="1">
    <location>
        <begin position="643"/>
        <end position="679"/>
    </location>
</feature>
<evidence type="ECO:0000313" key="3">
    <source>
        <dbReference type="EMBL" id="GJT79831.1"/>
    </source>
</evidence>
<accession>A0ABQ5GW16</accession>
<reference evidence="3" key="2">
    <citation type="submission" date="2022-01" db="EMBL/GenBank/DDBJ databases">
        <authorList>
            <person name="Yamashiro T."/>
            <person name="Shiraishi A."/>
            <person name="Satake H."/>
            <person name="Nakayama K."/>
        </authorList>
    </citation>
    <scope>NUCLEOTIDE SEQUENCE</scope>
</reference>
<feature type="compositionally biased region" description="Basic and acidic residues" evidence="1">
    <location>
        <begin position="318"/>
        <end position="331"/>
    </location>
</feature>
<feature type="compositionally biased region" description="Basic and acidic residues" evidence="1">
    <location>
        <begin position="643"/>
        <end position="655"/>
    </location>
</feature>
<feature type="compositionally biased region" description="Basic residues" evidence="1">
    <location>
        <begin position="746"/>
        <end position="755"/>
    </location>
</feature>